<dbReference type="RefSeq" id="WP_136367821.1">
    <property type="nucleotide sequence ID" value="NZ_SSOB01000001.1"/>
</dbReference>
<dbReference type="Proteomes" id="UP000310636">
    <property type="component" value="Unassembled WGS sequence"/>
</dbReference>
<dbReference type="InterPro" id="IPR036465">
    <property type="entry name" value="vWFA_dom_sf"/>
</dbReference>
<accession>A0A4V3WGJ1</accession>
<sequence length="219" mass="24341">MKTNRTELVFILDKSGSMGGLEADTIGGYNAMLARQQAEEGEARITTALFDNDYELLHDRLDIRSVAPITEKEYVVGGSTALLDAIGRTIHKIANVQKNTSEAYRADKVLFVITTDGMENASREYSSAQIKGLIERQQTKFGWEFIFLGANIDSVQVAGRFGIAASRVQNYHADREGTRLNYEVVADAVTHFRKSGALADNWGEGIRQDYESRGGRRVR</sequence>
<dbReference type="AlphaFoldDB" id="A0A4V3WGJ1"/>
<proteinExistence type="predicted"/>
<keyword evidence="2" id="KW-1185">Reference proteome</keyword>
<organism evidence="1 2">
    <name type="scientific">Cohnella fermenti</name>
    <dbReference type="NCBI Taxonomy" id="2565925"/>
    <lineage>
        <taxon>Bacteria</taxon>
        <taxon>Bacillati</taxon>
        <taxon>Bacillota</taxon>
        <taxon>Bacilli</taxon>
        <taxon>Bacillales</taxon>
        <taxon>Paenibacillaceae</taxon>
        <taxon>Cohnella</taxon>
    </lineage>
</organism>
<dbReference type="SUPFAM" id="SSF53300">
    <property type="entry name" value="vWA-like"/>
    <property type="match status" value="1"/>
</dbReference>
<protein>
    <submittedName>
        <fullName evidence="1">VWA domain-containing protein</fullName>
    </submittedName>
</protein>
<evidence type="ECO:0000313" key="1">
    <source>
        <dbReference type="EMBL" id="THF84506.1"/>
    </source>
</evidence>
<name>A0A4V3WGJ1_9BACL</name>
<evidence type="ECO:0000313" key="2">
    <source>
        <dbReference type="Proteomes" id="UP000310636"/>
    </source>
</evidence>
<dbReference type="EMBL" id="SSOB01000001">
    <property type="protein sequence ID" value="THF84506.1"/>
    <property type="molecule type" value="Genomic_DNA"/>
</dbReference>
<comment type="caution">
    <text evidence="1">The sequence shown here is derived from an EMBL/GenBank/DDBJ whole genome shotgun (WGS) entry which is preliminary data.</text>
</comment>
<reference evidence="1 2" key="1">
    <citation type="submission" date="2019-04" db="EMBL/GenBank/DDBJ databases">
        <title>Cohnella sp. nov. isolated from preserved vegetables.</title>
        <authorList>
            <person name="Lin S.-Y."/>
            <person name="Hung M.-H."/>
            <person name="Young C.-C."/>
        </authorList>
    </citation>
    <scope>NUCLEOTIDE SEQUENCE [LARGE SCALE GENOMIC DNA]</scope>
    <source>
        <strain evidence="1 2">CC-MHH1044</strain>
    </source>
</reference>
<dbReference type="OrthoDB" id="9790144at2"/>
<gene>
    <name evidence="1" type="ORF">E6C55_00545</name>
</gene>
<dbReference type="Gene3D" id="3.40.50.410">
    <property type="entry name" value="von Willebrand factor, type A domain"/>
    <property type="match status" value="1"/>
</dbReference>